<organism evidence="12 14">
    <name type="scientific">Anaerobacillus isosaccharinicus</name>
    <dbReference type="NCBI Taxonomy" id="1532552"/>
    <lineage>
        <taxon>Bacteria</taxon>
        <taxon>Bacillati</taxon>
        <taxon>Bacillota</taxon>
        <taxon>Bacilli</taxon>
        <taxon>Bacillales</taxon>
        <taxon>Bacillaceae</taxon>
        <taxon>Anaerobacillus</taxon>
    </lineage>
</organism>
<comment type="catalytic activity">
    <reaction evidence="6 9">
        <text>L-proline + NADP(+) = (S)-1-pyrroline-5-carboxylate + NADPH + 2 H(+)</text>
        <dbReference type="Rhea" id="RHEA:14109"/>
        <dbReference type="ChEBI" id="CHEBI:15378"/>
        <dbReference type="ChEBI" id="CHEBI:17388"/>
        <dbReference type="ChEBI" id="CHEBI:57783"/>
        <dbReference type="ChEBI" id="CHEBI:58349"/>
        <dbReference type="ChEBI" id="CHEBI:60039"/>
        <dbReference type="EC" id="1.5.1.2"/>
    </reaction>
</comment>
<dbReference type="EC" id="1.5.1.2" evidence="6 7"/>
<feature type="domain" description="Pyrroline-5-carboxylate reductase dimerisation" evidence="11">
    <location>
        <begin position="159"/>
        <end position="260"/>
    </location>
</feature>
<accession>A0A1S2M2F6</accession>
<evidence type="ECO:0000256" key="1">
    <source>
        <dbReference type="ARBA" id="ARBA00005525"/>
    </source>
</evidence>
<dbReference type="EMBL" id="CP063356">
    <property type="protein sequence ID" value="QOY35671.1"/>
    <property type="molecule type" value="Genomic_DNA"/>
</dbReference>
<dbReference type="RefSeq" id="WP_071317081.1">
    <property type="nucleotide sequence ID" value="NZ_CP063356.2"/>
</dbReference>
<proteinExistence type="inferred from homology"/>
<name>A0A1S2M2F6_9BACI</name>
<keyword evidence="14" id="KW-1185">Reference proteome</keyword>
<evidence type="ECO:0000256" key="7">
    <source>
        <dbReference type="NCBIfam" id="TIGR00112"/>
    </source>
</evidence>
<reference evidence="13 14" key="3">
    <citation type="journal article" date="2019" name="Int. J. Syst. Evol. Microbiol.">
        <title>Anaerobacillus isosaccharinicus sp. nov., an alkaliphilic bacterium which degrades isosaccharinic acid.</title>
        <authorList>
            <person name="Bassil N.M."/>
            <person name="Lloyd J.R."/>
        </authorList>
    </citation>
    <scope>NUCLEOTIDE SEQUENCE [LARGE SCALE GENOMIC DNA]</scope>
    <source>
        <strain evidence="13 14">NB2006</strain>
    </source>
</reference>
<comment type="similarity">
    <text evidence="1 6 9">Belongs to the pyrroline-5-carboxylate reductase family.</text>
</comment>
<reference evidence="12 14" key="1">
    <citation type="submission" date="2016-10" db="EMBL/GenBank/DDBJ databases">
        <title>Draft genome sequences of four alkaliphilic bacteria belonging to the Anaerobacillus genus.</title>
        <authorList>
            <person name="Bassil N.M."/>
            <person name="Lloyd J.R."/>
        </authorList>
    </citation>
    <scope>NUCLEOTIDE SEQUENCE [LARGE SCALE GENOMIC DNA]</scope>
    <source>
        <strain evidence="12 14">NB2006</strain>
    </source>
</reference>
<sequence length="264" mass="28563">MNILMIGAGRMAEAFISGLREQKNENMIITVTNHTDQDRRRALVEKYGIQEANDWRLVVGEADVIISAAPPSSHERLFQDLSPLLNGQLVITVAAGIDTTFMQAHLPEGTPVCWIMPNTAAQLQASMSTFVCGHFVSSEHRLVIEMILAAIGDYEELTEEQVHDLTAVTGSAPAFLYLFCESLEKAAVRYGVSPEQARKLVTKMVAGSAAMLKSGHAPSELREQVTTPGGSTAAGLMVLEEANFSELIGAAVKATNEHARGRKN</sequence>
<keyword evidence="4 6" id="KW-0560">Oxidoreductase</keyword>
<feature type="binding site" evidence="8">
    <location>
        <begin position="6"/>
        <end position="11"/>
    </location>
    <ligand>
        <name>NADP(+)</name>
        <dbReference type="ChEBI" id="CHEBI:58349"/>
    </ligand>
</feature>
<evidence type="ECO:0000256" key="5">
    <source>
        <dbReference type="ARBA" id="ARBA00058118"/>
    </source>
</evidence>
<evidence type="ECO:0000256" key="4">
    <source>
        <dbReference type="ARBA" id="ARBA00023002"/>
    </source>
</evidence>
<dbReference type="HAMAP" id="MF_01925">
    <property type="entry name" value="P5C_reductase"/>
    <property type="match status" value="1"/>
</dbReference>
<dbReference type="FunFam" id="1.10.3730.10:FF:000001">
    <property type="entry name" value="Pyrroline-5-carboxylate reductase"/>
    <property type="match status" value="1"/>
</dbReference>
<evidence type="ECO:0000259" key="10">
    <source>
        <dbReference type="Pfam" id="PF03807"/>
    </source>
</evidence>
<dbReference type="SUPFAM" id="SSF51735">
    <property type="entry name" value="NAD(P)-binding Rossmann-fold domains"/>
    <property type="match status" value="1"/>
</dbReference>
<comment type="subcellular location">
    <subcellularLocation>
        <location evidence="6">Cytoplasm</location>
    </subcellularLocation>
</comment>
<dbReference type="Gene3D" id="1.10.3730.10">
    <property type="entry name" value="ProC C-terminal domain-like"/>
    <property type="match status" value="1"/>
</dbReference>
<gene>
    <name evidence="6" type="primary">proC</name>
    <name evidence="13" type="ORF">AWH56_023900</name>
    <name evidence="12" type="ORF">AWH56_10375</name>
</gene>
<dbReference type="NCBIfam" id="TIGR00112">
    <property type="entry name" value="proC"/>
    <property type="match status" value="1"/>
</dbReference>
<comment type="catalytic activity">
    <reaction evidence="6">
        <text>L-proline + NAD(+) = (S)-1-pyrroline-5-carboxylate + NADH + 2 H(+)</text>
        <dbReference type="Rhea" id="RHEA:14105"/>
        <dbReference type="ChEBI" id="CHEBI:15378"/>
        <dbReference type="ChEBI" id="CHEBI:17388"/>
        <dbReference type="ChEBI" id="CHEBI:57540"/>
        <dbReference type="ChEBI" id="CHEBI:57945"/>
        <dbReference type="ChEBI" id="CHEBI:60039"/>
        <dbReference type="EC" id="1.5.1.2"/>
    </reaction>
</comment>
<dbReference type="PIRSF" id="PIRSF000193">
    <property type="entry name" value="Pyrrol-5-carb_rd"/>
    <property type="match status" value="1"/>
</dbReference>
<evidence type="ECO:0000313" key="12">
    <source>
        <dbReference type="EMBL" id="OIJ18700.1"/>
    </source>
</evidence>
<dbReference type="InterPro" id="IPR036291">
    <property type="entry name" value="NAD(P)-bd_dom_sf"/>
</dbReference>
<evidence type="ECO:0000313" key="14">
    <source>
        <dbReference type="Proteomes" id="UP000180175"/>
    </source>
</evidence>
<feature type="binding site" evidence="8">
    <location>
        <begin position="68"/>
        <end position="71"/>
    </location>
    <ligand>
        <name>NADP(+)</name>
        <dbReference type="ChEBI" id="CHEBI:58349"/>
    </ligand>
</feature>
<evidence type="ECO:0000256" key="6">
    <source>
        <dbReference type="HAMAP-Rule" id="MF_01925"/>
    </source>
</evidence>
<dbReference type="AlphaFoldDB" id="A0A1S2M2F6"/>
<dbReference type="SUPFAM" id="SSF48179">
    <property type="entry name" value="6-phosphogluconate dehydrogenase C-terminal domain-like"/>
    <property type="match status" value="1"/>
</dbReference>
<protein>
    <recommendedName>
        <fullName evidence="6 7">Pyrroline-5-carboxylate reductase</fullName>
        <shortName evidence="6">P5C reductase</shortName>
        <shortName evidence="6">P5CR</shortName>
        <ecNumber evidence="6 7">1.5.1.2</ecNumber>
    </recommendedName>
    <alternativeName>
        <fullName evidence="6">PCA reductase</fullName>
    </alternativeName>
</protein>
<dbReference type="InterPro" id="IPR053790">
    <property type="entry name" value="P5CR-like_CS"/>
</dbReference>
<evidence type="ECO:0000256" key="9">
    <source>
        <dbReference type="RuleBase" id="RU003903"/>
    </source>
</evidence>
<keyword evidence="3 6" id="KW-0521">NADP</keyword>
<dbReference type="OrthoDB" id="9805754at2"/>
<dbReference type="PANTHER" id="PTHR11645">
    <property type="entry name" value="PYRROLINE-5-CARBOXYLATE REDUCTASE"/>
    <property type="match status" value="1"/>
</dbReference>
<dbReference type="Gene3D" id="3.40.50.720">
    <property type="entry name" value="NAD(P)-binding Rossmann-like Domain"/>
    <property type="match status" value="1"/>
</dbReference>
<dbReference type="InterPro" id="IPR008927">
    <property type="entry name" value="6-PGluconate_DH-like_C_sf"/>
</dbReference>
<dbReference type="EMBL" id="LQXD01000088">
    <property type="protein sequence ID" value="OIJ18700.1"/>
    <property type="molecule type" value="Genomic_DNA"/>
</dbReference>
<dbReference type="Proteomes" id="UP000180175">
    <property type="component" value="Chromosome"/>
</dbReference>
<reference evidence="13 14" key="2">
    <citation type="journal article" date="2017" name="Genome Announc.">
        <title>Draft Genome Sequences of Four Alkaliphilic Bacteria Belonging to the Anaerobacillus Genus.</title>
        <authorList>
            <person name="Bassil N.M."/>
            <person name="Lloyd J.R."/>
        </authorList>
    </citation>
    <scope>NUCLEOTIDE SEQUENCE [LARGE SCALE GENOMIC DNA]</scope>
    <source>
        <strain evidence="13 14">NB2006</strain>
    </source>
</reference>
<dbReference type="GO" id="GO:0055129">
    <property type="term" value="P:L-proline biosynthetic process"/>
    <property type="evidence" value="ECO:0007669"/>
    <property type="project" value="UniProtKB-UniRule"/>
</dbReference>
<dbReference type="KEGG" id="aia:AWH56_023900"/>
<dbReference type="GO" id="GO:0005737">
    <property type="term" value="C:cytoplasm"/>
    <property type="evidence" value="ECO:0007669"/>
    <property type="project" value="UniProtKB-SubCell"/>
</dbReference>
<dbReference type="InterPro" id="IPR029036">
    <property type="entry name" value="P5CR_dimer"/>
</dbReference>
<feature type="domain" description="Pyrroline-5-carboxylate reductase catalytic N-terminal" evidence="10">
    <location>
        <begin position="3"/>
        <end position="96"/>
    </location>
</feature>
<evidence type="ECO:0000313" key="13">
    <source>
        <dbReference type="EMBL" id="QOY35671.1"/>
    </source>
</evidence>
<evidence type="ECO:0000256" key="3">
    <source>
        <dbReference type="ARBA" id="ARBA00022857"/>
    </source>
</evidence>
<evidence type="ECO:0000256" key="2">
    <source>
        <dbReference type="ARBA" id="ARBA00022650"/>
    </source>
</evidence>
<dbReference type="PANTHER" id="PTHR11645:SF49">
    <property type="entry name" value="PYRROLINE-5-CARBOXYLATE REDUCTASE 1"/>
    <property type="match status" value="1"/>
</dbReference>
<comment type="pathway">
    <text evidence="6 9">Amino-acid biosynthesis; L-proline biosynthesis; L-proline from L-glutamate 5-semialdehyde: step 1/1.</text>
</comment>
<keyword evidence="6 9" id="KW-0028">Amino-acid biosynthesis</keyword>
<dbReference type="InterPro" id="IPR000304">
    <property type="entry name" value="Pyrroline-COOH_reductase"/>
</dbReference>
<evidence type="ECO:0000259" key="11">
    <source>
        <dbReference type="Pfam" id="PF14748"/>
    </source>
</evidence>
<dbReference type="UniPathway" id="UPA00098">
    <property type="reaction ID" value="UER00361"/>
</dbReference>
<dbReference type="Pfam" id="PF14748">
    <property type="entry name" value="P5CR_dimer"/>
    <property type="match status" value="1"/>
</dbReference>
<comment type="function">
    <text evidence="5 6">Catalyzes the reduction of 1-pyrroline-5-carboxylate (PCA) to L-proline.</text>
</comment>
<dbReference type="PROSITE" id="PS00521">
    <property type="entry name" value="P5CR"/>
    <property type="match status" value="1"/>
</dbReference>
<dbReference type="GO" id="GO:0004735">
    <property type="term" value="F:pyrroline-5-carboxylate reductase activity"/>
    <property type="evidence" value="ECO:0007669"/>
    <property type="project" value="UniProtKB-UniRule"/>
</dbReference>
<dbReference type="Pfam" id="PF03807">
    <property type="entry name" value="F420_oxidored"/>
    <property type="match status" value="1"/>
</dbReference>
<reference evidence="13" key="4">
    <citation type="submission" date="2020-10" db="EMBL/GenBank/DDBJ databases">
        <authorList>
            <person name="Bassil N.M."/>
            <person name="Lloyd J.R."/>
        </authorList>
    </citation>
    <scope>NUCLEOTIDE SEQUENCE</scope>
    <source>
        <strain evidence="13">NB2006</strain>
    </source>
</reference>
<evidence type="ECO:0000256" key="8">
    <source>
        <dbReference type="PIRSR" id="PIRSR000193-1"/>
    </source>
</evidence>
<keyword evidence="2 6" id="KW-0641">Proline biosynthesis</keyword>
<keyword evidence="6" id="KW-0963">Cytoplasm</keyword>
<dbReference type="InterPro" id="IPR028939">
    <property type="entry name" value="P5C_Rdtase_cat_N"/>
</dbReference>